<evidence type="ECO:0000259" key="16">
    <source>
        <dbReference type="PROSITE" id="PS51384"/>
    </source>
</evidence>
<comment type="similarity">
    <text evidence="2">Belongs to the RBOH (TC 5.B.1.3) family.</text>
</comment>
<dbReference type="InterPro" id="IPR013112">
    <property type="entry name" value="FAD-bd_8"/>
</dbReference>
<evidence type="ECO:0000256" key="12">
    <source>
        <dbReference type="ARBA" id="ARBA00023136"/>
    </source>
</evidence>
<evidence type="ECO:0000256" key="6">
    <source>
        <dbReference type="ARBA" id="ARBA00022723"/>
    </source>
</evidence>
<dbReference type="SUPFAM" id="SSF52343">
    <property type="entry name" value="Ferredoxin reductase-like, C-terminal NADP-linked domain"/>
    <property type="match status" value="1"/>
</dbReference>
<comment type="subcellular location">
    <subcellularLocation>
        <location evidence="1">Membrane</location>
        <topology evidence="1">Multi-pass membrane protein</topology>
    </subcellularLocation>
</comment>
<feature type="transmembrane region" description="Helical" evidence="14">
    <location>
        <begin position="298"/>
        <end position="318"/>
    </location>
</feature>
<dbReference type="InterPro" id="IPR013121">
    <property type="entry name" value="Fe_red_NAD-bd_6"/>
</dbReference>
<dbReference type="SFLD" id="SFLDG01169">
    <property type="entry name" value="NADPH_oxidase_subgroup_(NOX)"/>
    <property type="match status" value="1"/>
</dbReference>
<evidence type="ECO:0000256" key="11">
    <source>
        <dbReference type="ARBA" id="ARBA00023002"/>
    </source>
</evidence>
<dbReference type="Gene3D" id="1.10.238.10">
    <property type="entry name" value="EF-hand"/>
    <property type="match status" value="1"/>
</dbReference>
<evidence type="ECO:0000313" key="17">
    <source>
        <dbReference type="EMBL" id="KAJ4826225.1"/>
    </source>
</evidence>
<dbReference type="InterPro" id="IPR039261">
    <property type="entry name" value="FNR_nucleotide-bd"/>
</dbReference>
<keyword evidence="18" id="KW-1185">Reference proteome</keyword>
<keyword evidence="10 14" id="KW-1133">Transmembrane helix</keyword>
<keyword evidence="8" id="KW-0106">Calcium</keyword>
<dbReference type="Pfam" id="PF08414">
    <property type="entry name" value="NADPH_Ox"/>
    <property type="match status" value="1"/>
</dbReference>
<dbReference type="Gene3D" id="2.40.30.10">
    <property type="entry name" value="Translation factors"/>
    <property type="match status" value="1"/>
</dbReference>
<keyword evidence="3" id="KW-0575">Peroxidase</keyword>
<dbReference type="Gene3D" id="3.40.50.80">
    <property type="entry name" value="Nucleotide-binding domain of ferredoxin-NADP reductase (FNR) module"/>
    <property type="match status" value="1"/>
</dbReference>
<evidence type="ECO:0000256" key="5">
    <source>
        <dbReference type="ARBA" id="ARBA00022692"/>
    </source>
</evidence>
<dbReference type="PRINTS" id="PR00466">
    <property type="entry name" value="GP91PHOX"/>
</dbReference>
<keyword evidence="9" id="KW-0521">NADP</keyword>
<dbReference type="SUPFAM" id="SSF47473">
    <property type="entry name" value="EF-hand"/>
    <property type="match status" value="1"/>
</dbReference>
<keyword evidence="12 14" id="KW-0472">Membrane</keyword>
<keyword evidence="4" id="KW-0285">Flavoprotein</keyword>
<dbReference type="Pfam" id="PF01794">
    <property type="entry name" value="Ferric_reduct"/>
    <property type="match status" value="1"/>
</dbReference>
<dbReference type="InterPro" id="IPR050369">
    <property type="entry name" value="RBOH/FRE"/>
</dbReference>
<dbReference type="PANTHER" id="PTHR11972">
    <property type="entry name" value="NADPH OXIDASE"/>
    <property type="match status" value="1"/>
</dbReference>
<evidence type="ECO:0000256" key="3">
    <source>
        <dbReference type="ARBA" id="ARBA00022559"/>
    </source>
</evidence>
<feature type="region of interest" description="Disordered" evidence="13">
    <location>
        <begin position="1"/>
        <end position="80"/>
    </location>
</feature>
<reference evidence="17" key="1">
    <citation type="submission" date="2022-02" db="EMBL/GenBank/DDBJ databases">
        <authorList>
            <person name="Henning P.M."/>
            <person name="McCubbin A.G."/>
            <person name="Shore J.S."/>
        </authorList>
    </citation>
    <scope>NUCLEOTIDE SEQUENCE</scope>
    <source>
        <strain evidence="17">F60SS</strain>
        <tissue evidence="17">Leaves</tissue>
    </source>
</reference>
<feature type="transmembrane region" description="Helical" evidence="14">
    <location>
        <begin position="385"/>
        <end position="408"/>
    </location>
</feature>
<evidence type="ECO:0000256" key="13">
    <source>
        <dbReference type="SAM" id="MobiDB-lite"/>
    </source>
</evidence>
<dbReference type="InterPro" id="IPR011992">
    <property type="entry name" value="EF-hand-dom_pair"/>
</dbReference>
<evidence type="ECO:0000313" key="18">
    <source>
        <dbReference type="Proteomes" id="UP001141552"/>
    </source>
</evidence>
<keyword evidence="6" id="KW-0479">Metal-binding</keyword>
<dbReference type="InterPro" id="IPR018247">
    <property type="entry name" value="EF_Hand_1_Ca_BS"/>
</dbReference>
<dbReference type="GO" id="GO:0016175">
    <property type="term" value="F:superoxide-generating NAD(P)H oxidase activity"/>
    <property type="evidence" value="ECO:0007669"/>
    <property type="project" value="UniProtKB-ARBA"/>
</dbReference>
<feature type="domain" description="FAD-binding FR-type" evidence="16">
    <location>
        <begin position="536"/>
        <end position="666"/>
    </location>
</feature>
<feature type="transmembrane region" description="Helical" evidence="14">
    <location>
        <begin position="481"/>
        <end position="503"/>
    </location>
</feature>
<dbReference type="InterPro" id="IPR000778">
    <property type="entry name" value="Cyt_b245_heavy_chain"/>
</dbReference>
<dbReference type="PROSITE" id="PS50222">
    <property type="entry name" value="EF_HAND_2"/>
    <property type="match status" value="1"/>
</dbReference>
<dbReference type="GO" id="GO:0009653">
    <property type="term" value="P:anatomical structure morphogenesis"/>
    <property type="evidence" value="ECO:0007669"/>
    <property type="project" value="UniProtKB-ARBA"/>
</dbReference>
<evidence type="ECO:0000259" key="15">
    <source>
        <dbReference type="PROSITE" id="PS50222"/>
    </source>
</evidence>
<dbReference type="SUPFAM" id="SSF63380">
    <property type="entry name" value="Riboflavin synthase domain-like"/>
    <property type="match status" value="1"/>
</dbReference>
<proteinExistence type="inferred from homology"/>
<dbReference type="GO" id="GO:0016174">
    <property type="term" value="F:NAD(P)H oxidase H2O2-forming activity"/>
    <property type="evidence" value="ECO:0007669"/>
    <property type="project" value="TreeGrafter"/>
</dbReference>
<evidence type="ECO:0000256" key="4">
    <source>
        <dbReference type="ARBA" id="ARBA00022630"/>
    </source>
</evidence>
<organism evidence="17 18">
    <name type="scientific">Turnera subulata</name>
    <dbReference type="NCBI Taxonomy" id="218843"/>
    <lineage>
        <taxon>Eukaryota</taxon>
        <taxon>Viridiplantae</taxon>
        <taxon>Streptophyta</taxon>
        <taxon>Embryophyta</taxon>
        <taxon>Tracheophyta</taxon>
        <taxon>Spermatophyta</taxon>
        <taxon>Magnoliopsida</taxon>
        <taxon>eudicotyledons</taxon>
        <taxon>Gunneridae</taxon>
        <taxon>Pentapetalae</taxon>
        <taxon>rosids</taxon>
        <taxon>fabids</taxon>
        <taxon>Malpighiales</taxon>
        <taxon>Passifloraceae</taxon>
        <taxon>Turnera</taxon>
    </lineage>
</organism>
<dbReference type="EMBL" id="JAKUCV010006724">
    <property type="protein sequence ID" value="KAJ4826225.1"/>
    <property type="molecule type" value="Genomic_DNA"/>
</dbReference>
<dbReference type="InterPro" id="IPR013130">
    <property type="entry name" value="Fe3_Rdtase_TM_dom"/>
</dbReference>
<evidence type="ECO:0000256" key="2">
    <source>
        <dbReference type="ARBA" id="ARBA00007975"/>
    </source>
</evidence>
<dbReference type="Proteomes" id="UP001141552">
    <property type="component" value="Unassembled WGS sequence"/>
</dbReference>
<dbReference type="InterPro" id="IPR017938">
    <property type="entry name" value="Riboflavin_synthase-like_b-brl"/>
</dbReference>
<comment type="caution">
    <text evidence="17">The sequence shown here is derived from an EMBL/GenBank/DDBJ whole genome shotgun (WGS) entry which is preliminary data.</text>
</comment>
<dbReference type="GO" id="GO:0005886">
    <property type="term" value="C:plasma membrane"/>
    <property type="evidence" value="ECO:0007669"/>
    <property type="project" value="TreeGrafter"/>
</dbReference>
<dbReference type="PANTHER" id="PTHR11972:SF54">
    <property type="entry name" value="RESPIRATORY BURST OXIDASE HOMOLOG PROTEIN J-RELATED"/>
    <property type="match status" value="1"/>
</dbReference>
<dbReference type="Pfam" id="PF08030">
    <property type="entry name" value="NAD_binding_6"/>
    <property type="match status" value="1"/>
</dbReference>
<feature type="compositionally biased region" description="Gly residues" evidence="13">
    <location>
        <begin position="1"/>
        <end position="10"/>
    </location>
</feature>
<dbReference type="GO" id="GO:0042742">
    <property type="term" value="P:defense response to bacterium"/>
    <property type="evidence" value="ECO:0007669"/>
    <property type="project" value="UniProtKB-ARBA"/>
</dbReference>
<evidence type="ECO:0000256" key="8">
    <source>
        <dbReference type="ARBA" id="ARBA00022837"/>
    </source>
</evidence>
<dbReference type="CDD" id="cd06186">
    <property type="entry name" value="NOX_Duox_like_FAD_NADP"/>
    <property type="match status" value="1"/>
</dbReference>
<dbReference type="CDD" id="cd00051">
    <property type="entry name" value="EFh"/>
    <property type="match status" value="2"/>
</dbReference>
<dbReference type="PROSITE" id="PS51384">
    <property type="entry name" value="FAD_FR"/>
    <property type="match status" value="1"/>
</dbReference>
<dbReference type="GO" id="GO:0005509">
    <property type="term" value="F:calcium ion binding"/>
    <property type="evidence" value="ECO:0007669"/>
    <property type="project" value="InterPro"/>
</dbReference>
<feature type="transmembrane region" description="Helical" evidence="14">
    <location>
        <begin position="435"/>
        <end position="460"/>
    </location>
</feature>
<evidence type="ECO:0000256" key="7">
    <source>
        <dbReference type="ARBA" id="ARBA00022827"/>
    </source>
</evidence>
<dbReference type="OrthoDB" id="167398at2759"/>
<keyword evidence="5 14" id="KW-0812">Transmembrane</keyword>
<feature type="domain" description="EF-hand" evidence="15">
    <location>
        <begin position="178"/>
        <end position="213"/>
    </location>
</feature>
<keyword evidence="7" id="KW-0274">FAD</keyword>
<name>A0A9Q0F7D9_9ROSI</name>
<reference evidence="17" key="2">
    <citation type="journal article" date="2023" name="Plants (Basel)">
        <title>Annotation of the Turnera subulata (Passifloraceae) Draft Genome Reveals the S-Locus Evolved after the Divergence of Turneroideae from Passifloroideae in a Stepwise Manner.</title>
        <authorList>
            <person name="Henning P.M."/>
            <person name="Roalson E.H."/>
            <person name="Mir W."/>
            <person name="McCubbin A.G."/>
            <person name="Shore J.S."/>
        </authorList>
    </citation>
    <scope>NUCLEOTIDE SEQUENCE</scope>
    <source>
        <strain evidence="17">F60SS</strain>
    </source>
</reference>
<evidence type="ECO:0000256" key="1">
    <source>
        <dbReference type="ARBA" id="ARBA00004141"/>
    </source>
</evidence>
<dbReference type="GO" id="GO:0004601">
    <property type="term" value="F:peroxidase activity"/>
    <property type="evidence" value="ECO:0007669"/>
    <property type="project" value="UniProtKB-KW"/>
</dbReference>
<protein>
    <submittedName>
        <fullName evidence="17">Uncharacterized protein</fullName>
    </submittedName>
</protein>
<dbReference type="Pfam" id="PF08022">
    <property type="entry name" value="FAD_binding_8"/>
    <property type="match status" value="1"/>
</dbReference>
<accession>A0A9Q0F7D9</accession>
<dbReference type="FunFam" id="2.40.30.10:FF:000059">
    <property type="entry name" value="dual oxidase isoform X1"/>
    <property type="match status" value="1"/>
</dbReference>
<sequence>MSGDGKGAGMGESSSRWMLEKIEIDPAGDAPPNEEQKLPPKGGGHAKKSSFGESFRRTTSNALKKSGLLASRPNPPPKIERTASAAARGLKGLRFLDRTVTGKELDAWRSIERRFDQFSKDGRLPRDKFGICVGMGGDSIEFSGEVFDAIARRTKISTENGITKDEVKVFWEEMTKQDLDNRLGIFFDMCDKDGDGKLSEDEVKEIIALSASANKLPKLKQQAAMYAALIMEELDPDHLGYIELWQLEILLRNMVNNDDNMEPEKKSEANLTAAMIPSQYRTPVNKFMSQTLEFVLEYWRRIWVIALWLAINAVLYNWTFTYYISSPTYQISGACFCAAKATAETLKFNMALILIPVCRRTLTILRSSFLGGLIPFDDSINFHKLIALAIVIATAIHTLAHMTCNFPLLTSCPHDRFMELVGPLFHYKQPTYMDFVLTTVGITGILMIIIMAISFTLATHSFRRNAIKLPGVFHNLAGFNSFWYAHHLLAVAYVLCFMHGYFLVIEKPWYQKTTWMYLIFPVLLYAAERVYSKHLQRNHPVSVVKAIIYPGNVLALYMSKPPGFKYKSGMYLFIKCPDLSSFEWHPFSITSAPDDEHLSVHIRALGDWTTELRNLFEKVCEPPSSSQKGNLGRLQTKAMTDVNFDQIQATFPQILIKGPFGAPAQSYQKYDILLLIGLGIGATPFISILKDLLYNIKSSEQGEKPFMGSWNRKASVPGRAYFYWVTREQGSFEWFKGVMDDIALNDHNNIIEMHNYLTSVYEQGDARSALIGMVQKLQHAKNGVDIVSNSRIRTHFARPNWKKVFADLAKTHGTSRIGVFYCGSSVLVKQLKGLCKEFSLNSSTRFEFHKENF</sequence>
<dbReference type="InterPro" id="IPR013623">
    <property type="entry name" value="NADPH_Ox"/>
</dbReference>
<dbReference type="InterPro" id="IPR017927">
    <property type="entry name" value="FAD-bd_FR_type"/>
</dbReference>
<gene>
    <name evidence="17" type="ORF">Tsubulata_005788</name>
</gene>
<dbReference type="PROSITE" id="PS00018">
    <property type="entry name" value="EF_HAND_1"/>
    <property type="match status" value="1"/>
</dbReference>
<evidence type="ECO:0000256" key="10">
    <source>
        <dbReference type="ARBA" id="ARBA00022989"/>
    </source>
</evidence>
<evidence type="ECO:0000256" key="14">
    <source>
        <dbReference type="SAM" id="Phobius"/>
    </source>
</evidence>
<evidence type="ECO:0000256" key="9">
    <source>
        <dbReference type="ARBA" id="ARBA00022857"/>
    </source>
</evidence>
<feature type="transmembrane region" description="Helical" evidence="14">
    <location>
        <begin position="672"/>
        <end position="689"/>
    </location>
</feature>
<dbReference type="InterPro" id="IPR002048">
    <property type="entry name" value="EF_hand_dom"/>
</dbReference>
<dbReference type="AlphaFoldDB" id="A0A9Q0F7D9"/>
<keyword evidence="11" id="KW-0560">Oxidoreductase</keyword>